<dbReference type="OrthoDB" id="8183145at2"/>
<dbReference type="PANTHER" id="PTHR47381:SF3">
    <property type="entry name" value="ALPHA_BETA-HYDROLASES SUPERFAMILY PROTEIN"/>
    <property type="match status" value="1"/>
</dbReference>
<dbReference type="InterPro" id="IPR001375">
    <property type="entry name" value="Peptidase_S9_cat"/>
</dbReference>
<evidence type="ECO:0000313" key="3">
    <source>
        <dbReference type="EMBL" id="GEP41211.1"/>
    </source>
</evidence>
<dbReference type="Proteomes" id="UP000321577">
    <property type="component" value="Unassembled WGS sequence"/>
</dbReference>
<proteinExistence type="predicted"/>
<dbReference type="RefSeq" id="WP_146848673.1">
    <property type="nucleotide sequence ID" value="NZ_BKAG01000002.1"/>
</dbReference>
<dbReference type="SUPFAM" id="SSF53474">
    <property type="entry name" value="alpha/beta-Hydrolases"/>
    <property type="match status" value="1"/>
</dbReference>
<dbReference type="PANTHER" id="PTHR47381">
    <property type="entry name" value="ALPHA/BETA-HYDROLASES SUPERFAMILY PROTEIN"/>
    <property type="match status" value="1"/>
</dbReference>
<keyword evidence="4" id="KW-1185">Reference proteome</keyword>
<organism evidence="3 4">
    <name type="scientific">Brevifollis gellanilyticus</name>
    <dbReference type="NCBI Taxonomy" id="748831"/>
    <lineage>
        <taxon>Bacteria</taxon>
        <taxon>Pseudomonadati</taxon>
        <taxon>Verrucomicrobiota</taxon>
        <taxon>Verrucomicrobiia</taxon>
        <taxon>Verrucomicrobiales</taxon>
        <taxon>Verrucomicrobiaceae</taxon>
    </lineage>
</organism>
<comment type="caution">
    <text evidence="3">The sequence shown here is derived from an EMBL/GenBank/DDBJ whole genome shotgun (WGS) entry which is preliminary data.</text>
</comment>
<evidence type="ECO:0000256" key="1">
    <source>
        <dbReference type="SAM" id="SignalP"/>
    </source>
</evidence>
<reference evidence="3 4" key="1">
    <citation type="submission" date="2019-07" db="EMBL/GenBank/DDBJ databases">
        <title>Whole genome shotgun sequence of Brevifollis gellanilyticus NBRC 108608.</title>
        <authorList>
            <person name="Hosoyama A."/>
            <person name="Uohara A."/>
            <person name="Ohji S."/>
            <person name="Ichikawa N."/>
        </authorList>
    </citation>
    <scope>NUCLEOTIDE SEQUENCE [LARGE SCALE GENOMIC DNA]</scope>
    <source>
        <strain evidence="3 4">NBRC 108608</strain>
    </source>
</reference>
<feature type="signal peptide" evidence="1">
    <location>
        <begin position="1"/>
        <end position="17"/>
    </location>
</feature>
<dbReference type="GO" id="GO:0008236">
    <property type="term" value="F:serine-type peptidase activity"/>
    <property type="evidence" value="ECO:0007669"/>
    <property type="project" value="InterPro"/>
</dbReference>
<evidence type="ECO:0000259" key="2">
    <source>
        <dbReference type="Pfam" id="PF00326"/>
    </source>
</evidence>
<keyword evidence="1" id="KW-0732">Signal</keyword>
<feature type="domain" description="Peptidase S9 prolyl oligopeptidase catalytic" evidence="2">
    <location>
        <begin position="208"/>
        <end position="321"/>
    </location>
</feature>
<sequence length="698" mass="78820">MRPILLAALFLSPALHAARFPEKTPDTPGNRMLQNYWERQVNEIEMNGGLKDIQSADDWKAKAPEYRRQLAEMLGLDPMPARTPLEATKTGELSGEGWRVEKMHYQAVPGLYVTSNLYLPEKVDKPLPAILYVCGHANVVKDGVSYGNKTGYHQHGIWFAKHGYVCLIIDTVQLGEIRGEHHGTYSKGRWWWISRGYTPAGLEAWAGIRGLDYLETRPEVDKTRFGVTGRSGGGAYSWWVAALDERIKAAAPTAGVTNMRNHVADGCVEGHCDCMFYVNTYRWDYDRLVALVAPRPLLICNTDKDDIFPINGVFSIFQNVRRIYSLLGADSKLGLQVAEGPHKDLQPLNVGAFHWFERHLKDADSMAVLDEGAKKQLEPEQLQVFKELPKDEKNTTIDQTFVPQAKAPEVPASQGDWNQQRDAWMTALKDKVLAGWPKDAPSIQVVKEGRSERDGIEFTAYDFESEPGMRLRLHLAHRAGLRVSDLELVALNVLDAEGWDHFCSTYHSRFGKHLEVFPDIKADDKAFESEKKMFESFKWGMAYIAPRGVGPTEWSGSEKAQTQRLRRFYLLGQTADSMRAWDIRRAVQAARQISGLEEKPLWIQAQRDMAANALYASLFEDKITRIDLHDLPVSHMEGPAYLNVLKYLDIPQAAALAAEKTRVIIYSADEKAWAYPAGVVKLLGIPEKNWQIRKPMGE</sequence>
<protein>
    <recommendedName>
        <fullName evidence="2">Peptidase S9 prolyl oligopeptidase catalytic domain-containing protein</fullName>
    </recommendedName>
</protein>
<dbReference type="Gene3D" id="3.40.50.1820">
    <property type="entry name" value="alpha/beta hydrolase"/>
    <property type="match status" value="2"/>
</dbReference>
<dbReference type="AlphaFoldDB" id="A0A512M4G4"/>
<gene>
    <name evidence="3" type="ORF">BGE01nite_05020</name>
</gene>
<dbReference type="EMBL" id="BKAG01000002">
    <property type="protein sequence ID" value="GEP41211.1"/>
    <property type="molecule type" value="Genomic_DNA"/>
</dbReference>
<dbReference type="InterPro" id="IPR029058">
    <property type="entry name" value="AB_hydrolase_fold"/>
</dbReference>
<dbReference type="Pfam" id="PF00326">
    <property type="entry name" value="Peptidase_S9"/>
    <property type="match status" value="1"/>
</dbReference>
<dbReference type="GO" id="GO:0006508">
    <property type="term" value="P:proteolysis"/>
    <property type="evidence" value="ECO:0007669"/>
    <property type="project" value="InterPro"/>
</dbReference>
<name>A0A512M4G4_9BACT</name>
<evidence type="ECO:0000313" key="4">
    <source>
        <dbReference type="Proteomes" id="UP000321577"/>
    </source>
</evidence>
<feature type="chain" id="PRO_5021937398" description="Peptidase S9 prolyl oligopeptidase catalytic domain-containing protein" evidence="1">
    <location>
        <begin position="18"/>
        <end position="698"/>
    </location>
</feature>
<accession>A0A512M4G4</accession>